<dbReference type="SUPFAM" id="SSF53448">
    <property type="entry name" value="Nucleotide-diphospho-sugar transferases"/>
    <property type="match status" value="1"/>
</dbReference>
<dbReference type="AlphaFoldDB" id="A0A0F8W2U2"/>
<dbReference type="EMBL" id="LAZR01067785">
    <property type="protein sequence ID" value="KKK50903.1"/>
    <property type="molecule type" value="Genomic_DNA"/>
</dbReference>
<dbReference type="Gene3D" id="3.90.550.40">
    <property type="match status" value="1"/>
</dbReference>
<comment type="caution">
    <text evidence="1">The sequence shown here is derived from an EMBL/GenBank/DDBJ whole genome shotgun (WGS) entry which is preliminary data.</text>
</comment>
<evidence type="ECO:0008006" key="2">
    <source>
        <dbReference type="Google" id="ProtNLM"/>
    </source>
</evidence>
<dbReference type="InterPro" id="IPR029044">
    <property type="entry name" value="Nucleotide-diphossugar_trans"/>
</dbReference>
<reference evidence="1" key="1">
    <citation type="journal article" date="2015" name="Nature">
        <title>Complex archaea that bridge the gap between prokaryotes and eukaryotes.</title>
        <authorList>
            <person name="Spang A."/>
            <person name="Saw J.H."/>
            <person name="Jorgensen S.L."/>
            <person name="Zaremba-Niedzwiedzka K."/>
            <person name="Martijn J."/>
            <person name="Lind A.E."/>
            <person name="van Eijk R."/>
            <person name="Schleper C."/>
            <person name="Guy L."/>
            <person name="Ettema T.J."/>
        </authorList>
    </citation>
    <scope>NUCLEOTIDE SEQUENCE</scope>
</reference>
<proteinExistence type="predicted"/>
<protein>
    <recommendedName>
        <fullName evidence="2">Glycosyltransferase 2-like domain-containing protein</fullName>
    </recommendedName>
</protein>
<gene>
    <name evidence="1" type="ORF">LCGC14_3120380</name>
</gene>
<sequence length="193" mass="22122">WDRVKLPPGASFDRLEGLSVAANYNNACRRMLEKHDARWVWLMDDDQIYPPEILLNLLERNVDIVTPLYLRRVSPFLPVLHGDESRGYTRYDFSYLKGKSGLVDVTADGTLPTGGMLIRRHVLEAVSDPWFETGQIDSEYGSWDIYFSEKARQAGFTLFSDTDNAMGHIVPLALWPVQDKGTGEWRYDIQEAH</sequence>
<evidence type="ECO:0000313" key="1">
    <source>
        <dbReference type="EMBL" id="KKK50903.1"/>
    </source>
</evidence>
<organism evidence="1">
    <name type="scientific">marine sediment metagenome</name>
    <dbReference type="NCBI Taxonomy" id="412755"/>
    <lineage>
        <taxon>unclassified sequences</taxon>
        <taxon>metagenomes</taxon>
        <taxon>ecological metagenomes</taxon>
    </lineage>
</organism>
<accession>A0A0F8W2U2</accession>
<feature type="non-terminal residue" evidence="1">
    <location>
        <position position="1"/>
    </location>
</feature>
<name>A0A0F8W2U2_9ZZZZ</name>